<sequence length="227" mass="25568">MTNSSSSKKHGPGQPEEIGPTLKLQRIKMSKPEEAEKRWTVYVRGATNEDLGVVIKRAVFQLHSSFNNPTRAVESPPFELSESGWGEFEIAITLYFHADVCDKPLNLYHHLKLYPEDESGSMSTKKPVVVESYDEIVFPEPSDSFLARVQNHPAVTLPRLPVGFTLPPPVPIEDTSKRKRGDTKDHPLAQWFMNFSEADELLQLAAARQQTDSALQRMIKVAENEIV</sequence>
<proteinExistence type="predicted"/>
<organism evidence="1 2">
    <name type="scientific">Citrus sinensis</name>
    <name type="common">Sweet orange</name>
    <name type="synonym">Citrus aurantium var. sinensis</name>
    <dbReference type="NCBI Taxonomy" id="2711"/>
    <lineage>
        <taxon>Eukaryota</taxon>
        <taxon>Viridiplantae</taxon>
        <taxon>Streptophyta</taxon>
        <taxon>Embryophyta</taxon>
        <taxon>Tracheophyta</taxon>
        <taxon>Spermatophyta</taxon>
        <taxon>Magnoliopsida</taxon>
        <taxon>eudicotyledons</taxon>
        <taxon>Gunneridae</taxon>
        <taxon>Pentapetalae</taxon>
        <taxon>rosids</taxon>
        <taxon>malvids</taxon>
        <taxon>Sapindales</taxon>
        <taxon>Rutaceae</taxon>
        <taxon>Aurantioideae</taxon>
        <taxon>Citrus</taxon>
    </lineage>
</organism>
<dbReference type="EMBL" id="CM039177">
    <property type="protein sequence ID" value="KAH9696717.1"/>
    <property type="molecule type" value="Genomic_DNA"/>
</dbReference>
<reference evidence="2" key="1">
    <citation type="journal article" date="2023" name="Hortic. Res.">
        <title>A chromosome-level phased genome enabling allele-level studies in sweet orange: a case study on citrus Huanglongbing tolerance.</title>
        <authorList>
            <person name="Wu B."/>
            <person name="Yu Q."/>
            <person name="Deng Z."/>
            <person name="Duan Y."/>
            <person name="Luo F."/>
            <person name="Gmitter F. Jr."/>
        </authorList>
    </citation>
    <scope>NUCLEOTIDE SEQUENCE [LARGE SCALE GENOMIC DNA]</scope>
    <source>
        <strain evidence="2">cv. Valencia</strain>
    </source>
</reference>
<protein>
    <submittedName>
        <fullName evidence="1">Transcription initiation factor TFIID subunit 14b</fullName>
    </submittedName>
</protein>
<keyword evidence="2" id="KW-1185">Reference proteome</keyword>
<dbReference type="Proteomes" id="UP000829398">
    <property type="component" value="Chromosome 8"/>
</dbReference>
<evidence type="ECO:0000313" key="1">
    <source>
        <dbReference type="EMBL" id="KAH9696717.1"/>
    </source>
</evidence>
<gene>
    <name evidence="1" type="ORF">KPL71_023286</name>
</gene>
<accession>A0ACB8IJ13</accession>
<name>A0ACB8IJ13_CITSI</name>
<comment type="caution">
    <text evidence="1">The sequence shown here is derived from an EMBL/GenBank/DDBJ whole genome shotgun (WGS) entry which is preliminary data.</text>
</comment>
<evidence type="ECO:0000313" key="2">
    <source>
        <dbReference type="Proteomes" id="UP000829398"/>
    </source>
</evidence>